<gene>
    <name evidence="3" type="ORF">EC518_10310</name>
</gene>
<feature type="non-terminal residue" evidence="3">
    <location>
        <position position="1"/>
    </location>
</feature>
<comment type="similarity">
    <text evidence="1">Belongs to the DapA family.</text>
</comment>
<dbReference type="Proteomes" id="UP000289022">
    <property type="component" value="Unassembled WGS sequence"/>
</dbReference>
<name>A0A438WSM6_HELPX</name>
<dbReference type="PANTHER" id="PTHR12128">
    <property type="entry name" value="DIHYDRODIPICOLINATE SYNTHASE"/>
    <property type="match status" value="1"/>
</dbReference>
<dbReference type="GO" id="GO:0008840">
    <property type="term" value="F:4-hydroxy-tetrahydrodipicolinate synthase activity"/>
    <property type="evidence" value="ECO:0007669"/>
    <property type="project" value="TreeGrafter"/>
</dbReference>
<dbReference type="AlphaFoldDB" id="A0A438WSM6"/>
<sequence>GSLKRVTELHYYEKDFKIFSGEDSLNHSIMFSGGCGVISVTGNLMPNLISQMVNCALKLEYQQALEIQNKLFHLHQALFVETNPIPIKMAMHLAGLIENPSYRLPLVAPSKETIKLLEKTLQQYYEVIA</sequence>
<organism evidence="3 4">
    <name type="scientific">Helicobacter pylori</name>
    <name type="common">Campylobacter pylori</name>
    <dbReference type="NCBI Taxonomy" id="210"/>
    <lineage>
        <taxon>Bacteria</taxon>
        <taxon>Pseudomonadati</taxon>
        <taxon>Campylobacterota</taxon>
        <taxon>Epsilonproteobacteria</taxon>
        <taxon>Campylobacterales</taxon>
        <taxon>Helicobacteraceae</taxon>
        <taxon>Helicobacter</taxon>
    </lineage>
</organism>
<proteinExistence type="inferred from homology"/>
<dbReference type="SUPFAM" id="SSF51569">
    <property type="entry name" value="Aldolase"/>
    <property type="match status" value="1"/>
</dbReference>
<evidence type="ECO:0000313" key="3">
    <source>
        <dbReference type="EMBL" id="RVZ27322.1"/>
    </source>
</evidence>
<comment type="caution">
    <text evidence="3">The sequence shown here is derived from an EMBL/GenBank/DDBJ whole genome shotgun (WGS) entry which is preliminary data.</text>
</comment>
<accession>A0A438WSM6</accession>
<evidence type="ECO:0000256" key="1">
    <source>
        <dbReference type="ARBA" id="ARBA00007592"/>
    </source>
</evidence>
<dbReference type="GO" id="GO:0005829">
    <property type="term" value="C:cytosol"/>
    <property type="evidence" value="ECO:0007669"/>
    <property type="project" value="TreeGrafter"/>
</dbReference>
<evidence type="ECO:0000313" key="4">
    <source>
        <dbReference type="Proteomes" id="UP000289022"/>
    </source>
</evidence>
<dbReference type="InterPro" id="IPR013785">
    <property type="entry name" value="Aldolase_TIM"/>
</dbReference>
<dbReference type="EMBL" id="RJGP01000784">
    <property type="protein sequence ID" value="RVZ27322.1"/>
    <property type="molecule type" value="Genomic_DNA"/>
</dbReference>
<dbReference type="PANTHER" id="PTHR12128:SF66">
    <property type="entry name" value="4-HYDROXY-2-OXOGLUTARATE ALDOLASE, MITOCHONDRIAL"/>
    <property type="match status" value="1"/>
</dbReference>
<dbReference type="InterPro" id="IPR002220">
    <property type="entry name" value="DapA-like"/>
</dbReference>
<protein>
    <submittedName>
        <fullName evidence="3">4-hydroxy-tetrahydrodipicolinate synthase</fullName>
    </submittedName>
</protein>
<reference evidence="3 4" key="1">
    <citation type="submission" date="2018-11" db="EMBL/GenBank/DDBJ databases">
        <title>Genetic determinants and prediction of antibiotic resistance phenotypes in Helicobacter pylori.</title>
        <authorList>
            <person name="Wagner K."/>
        </authorList>
    </citation>
    <scope>NUCLEOTIDE SEQUENCE [LARGE SCALE GENOMIC DNA]</scope>
    <source>
        <strain evidence="3 4">ZH70</strain>
    </source>
</reference>
<dbReference type="Gene3D" id="3.20.20.70">
    <property type="entry name" value="Aldolase class I"/>
    <property type="match status" value="1"/>
</dbReference>
<evidence type="ECO:0000256" key="2">
    <source>
        <dbReference type="ARBA" id="ARBA00023239"/>
    </source>
</evidence>
<keyword evidence="2" id="KW-0456">Lyase</keyword>
<dbReference type="Pfam" id="PF00701">
    <property type="entry name" value="DHDPS"/>
    <property type="match status" value="1"/>
</dbReference>